<dbReference type="EMBL" id="JBFOLJ010000012">
    <property type="protein sequence ID" value="KAL2488998.1"/>
    <property type="molecule type" value="Genomic_DNA"/>
</dbReference>
<evidence type="ECO:0000313" key="3">
    <source>
        <dbReference type="Proteomes" id="UP001604277"/>
    </source>
</evidence>
<evidence type="ECO:0000313" key="2">
    <source>
        <dbReference type="EMBL" id="KAL2488998.1"/>
    </source>
</evidence>
<organism evidence="2 3">
    <name type="scientific">Forsythia ovata</name>
    <dbReference type="NCBI Taxonomy" id="205694"/>
    <lineage>
        <taxon>Eukaryota</taxon>
        <taxon>Viridiplantae</taxon>
        <taxon>Streptophyta</taxon>
        <taxon>Embryophyta</taxon>
        <taxon>Tracheophyta</taxon>
        <taxon>Spermatophyta</taxon>
        <taxon>Magnoliopsida</taxon>
        <taxon>eudicotyledons</taxon>
        <taxon>Gunneridae</taxon>
        <taxon>Pentapetalae</taxon>
        <taxon>asterids</taxon>
        <taxon>lamiids</taxon>
        <taxon>Lamiales</taxon>
        <taxon>Oleaceae</taxon>
        <taxon>Forsythieae</taxon>
        <taxon>Forsythia</taxon>
    </lineage>
</organism>
<reference evidence="3" key="1">
    <citation type="submission" date="2024-07" db="EMBL/GenBank/DDBJ databases">
        <title>Two chromosome-level genome assemblies of Korean endemic species Abeliophyllum distichum and Forsythia ovata (Oleaceae).</title>
        <authorList>
            <person name="Jang H."/>
        </authorList>
    </citation>
    <scope>NUCLEOTIDE SEQUENCE [LARGE SCALE GENOMIC DNA]</scope>
</reference>
<dbReference type="Proteomes" id="UP001604277">
    <property type="component" value="Unassembled WGS sequence"/>
</dbReference>
<name>A0ABD1RKS6_9LAMI</name>
<proteinExistence type="predicted"/>
<feature type="compositionally biased region" description="Basic and acidic residues" evidence="1">
    <location>
        <begin position="67"/>
        <end position="86"/>
    </location>
</feature>
<feature type="region of interest" description="Disordered" evidence="1">
    <location>
        <begin position="1"/>
        <end position="104"/>
    </location>
</feature>
<dbReference type="AlphaFoldDB" id="A0ABD1RKS6"/>
<comment type="caution">
    <text evidence="2">The sequence shown here is derived from an EMBL/GenBank/DDBJ whole genome shotgun (WGS) entry which is preliminary data.</text>
</comment>
<gene>
    <name evidence="2" type="ORF">Fot_42290</name>
</gene>
<sequence length="144" mass="16500">MLPEKEQRAAAARRPNLPLISPPISFQNRSSQRSNTRDFEWNQTTLRKIRKTKGSERREKKGQRATATEKDQRAVADRNRGGERLATKIGSASERSCRIKKGSSRCTEKGQLRGRFCRRSRCTANSSGRPNFCEGQWPEATDFW</sequence>
<accession>A0ABD1RKS6</accession>
<evidence type="ECO:0000256" key="1">
    <source>
        <dbReference type="SAM" id="MobiDB-lite"/>
    </source>
</evidence>
<feature type="compositionally biased region" description="Polar residues" evidence="1">
    <location>
        <begin position="24"/>
        <end position="34"/>
    </location>
</feature>
<keyword evidence="3" id="KW-1185">Reference proteome</keyword>
<protein>
    <submittedName>
        <fullName evidence="2">Uncharacterized protein</fullName>
    </submittedName>
</protein>